<dbReference type="GO" id="GO:0003677">
    <property type="term" value="F:DNA binding"/>
    <property type="evidence" value="ECO:0007669"/>
    <property type="project" value="UniProtKB-KW"/>
</dbReference>
<sequence>MDNCDECEGGDPKGVKRKRSLDQDSCEEDPEPPSASPEMGESSTKTARLKRKRKFVYTSDSTVPKKCRKFYFINTQMTKPRKQKLAKPEHVQEQNVETIPGNKHKLHFAKFDASGNVVLVHKLHQKFDLFFSDEKKCNYEASKSVDLSFHVVDEIALEGLDGITLEAFWKRLKFVFPNHINKTMADRIWRLICNNKRVNIFILKEPREELIFFDRCKYLDIDSGFFVEPFIEFNDIYPMASVNGTEVRGSCSTFDTRKENNGVRKFSMDKAIKLYDQKLVFVADQALRNKALIDEEADPNIELLDFEYCILEKIGRSRDQGEVTQGKIPLVNDSKRVYHTRKVLLNYSLIVHQNFFLKSLSLNQNISGGLVHLKRFYSKRKTKYIVIMERIANILRNRPNHQIDLVEFRQIFGRNVSMIKLVKTADFRRFFKISTFPYRKFYPNATQHEYMCKSKQRERQVKVLRMLDPCANITAIMDVKDSKELQPEKPAELGRHKFINYEYLRDIFLYILSTGYAGVSIQEINNHFGMDFYSVRLAVRKLLLRNVIDSNKIDLGRQQTLKFFAKCFSMPGCYINTQPKNYELSPATLSRVLAGYENKIVDESIETSKPEPAPIQTQFNLNFEPFCCTSFLTEMDPSADDLTIYDIVIKGRDKLLLIGSNLCSHYISEWDEFLLKRDDYSKGIQLFQTGFGKVIYEFLSSVRTNDIETDNCIVFSLENVTANTKIAPFKIRRVFKAKKNYNNPHSDGVHTDTISKIYLFEAMSETHRSNQVVDKLRNIFERLMVLEGKRKRFDSVKLEPAVEFEESGGVVMEKFMGPSPYLAYSEEQEGIKLEIFASTKPKCNRSGLFFVTDDENLTQRYVNRANILLKSVYSQEVVRDVHFLYKDVLEEENLGGYDKKICRKTIVSIIARLVDEGYIKVFKVVMTEKHITRTQCFICVLETDVLHTQIKSTIDQMKLKFSLARVPDKPVKIKKKIESPFNMVDVKESINELKQLTSAKLEPAYKFDKSKGRVYGYLPKFARMRLLHEHLFYVIRELNECEPISGRQVFELCKSLRIKGQGEANDLPAIYRNEVSWKMFIPPIPQHTTFPKGWALACDIILRMPLSVFVKLYKIVYDIPELEAYLKHPIKRHFLLKHLPVDIRSVLLRKRKYFYNIYENLCNMCYVGLLQLGPRNFKEKDQVFIYLNSKASLYDTCNSQPGYNLVEDKPYREILFEFKTGSDVEIYWSEMLRICMNTQLGKRKVLDGQCVTIEECGAKPAMVETLRPKTFQGAVLDDTGALPGDRRGAAGVDSSLWTFVKRNWVWSTRNKAQSQKKAAFEVAPVRFDSLKGGASDRRACPKPKSVMVKRQKKKLVRKFISVTKKRPREYYDALDKSIMKKNATVRVEWDEEEDQLLRYSRAAASYLCPEFKKQFIPYNVIRDVLHRICPKVRNKTAKAIQRRTYVLLTNDETIKIMENNNENFSNSETIGKYFEQVRNRYKNEVKISDSQIYICYIYLMAYIAKHRKEVELLLLGYFATFDFFTKANISEFEAILQNCDDSSPIYTDPKTVEEVTKDTIRSVVHCSMACKKNSVGWTFHLSRIYKKFADDLIRVTVANMKKDQFVVTNKNYVGKNLDGNYPTPLKFSYVYNLMKSSTYPKEMFREAFRVFLAKLEGDFEAASFMVCNELNTYWEEISFIFEIPEMGIILNPEIEDHSEVIEELAKRFRLYLDKIYEKKNAGRTPEVMETQSVNMVEDCEKIKSKVRHLIFRVPYLLEGDLELCFKKMLDSSNNLEINNYIYLMIVSLKKFTEGRNTTDDLRSFVANIEDESCVDSEEKLLKNLSKVVFVIQTIHQQQVETNSSAFESWESEIWDEVRSRSDDSSSARKSPKNYASGMEVCIKRAQDGDFPSIEEIKEGMMAEVDAEKRKIPHITDLIMLLNEGRFPELDTDNDIEKLKEHFVMQYPKLDQFVIEDLEKMKQDETTVKITNREKIETFAKMTENVVRPPQMDLIIKYLDDVSGTGDDIKIVENLIDFIKEKKELGVSGRELKQYFTNKTDLNLAHLMHYLGEIGVILRAGVASFIYVHYEYQSEWLTETFMLSREEKQIYESTEKEEMTQLRAFMGEKLDSLEPRKVQLKPWTKLDGCLNDNLFYEWLCLVFSRCIDFPNIPFTVLCEYFHYIKPVDIYSLLEVLQELDCVKIYLFDRIENNLCSARSFVEEREATSLDSFDEMFLKPTNVSVRTPVFFRMENKENIPTKKILRQLPPLHYPSGLFYQRLERIKACKCLKSNELQAIHHLVESHVPSLRLKTAIRYEKTLSSVTDNVKLLSLDKSYVASSCPNTEIKKNISSLLSKIEEMPPEWTLVQITPQFTCKANVEIAADEHHTNPLYISVFNCGPNQPKPFCVSISAPHDSVKGAPVELAKEMHSIFADNKELLLKSSKQKHFANVSQKHHYYCQRKSIDDRLEMVVRDLSNLYLKEWKCLFMGKYINSDLENRIRKRIEDFFRTEFPWLKLDEKTKVIVQYLIKSYYYLKMTELRSALQFLFPEKNVQRSVGQFIRDLLEEFKLFQEKRHPLILIIDDSLDIYPWEMMEILSETTVSRLPSLHLAYALYQEHKDSMEGGFKILKNPQSGTYLINPDLDLVNMQNRIESFCDYWLPTWEGITGARPTSEQFVKLLLSGDVFSYNGHGSGSHFFSATNVEKIRINAVVVLFGCGSTRLTRLGPQSEMATASHVYLIACSPCTVGMLWEVTDLDTDILATEFLSYWIPCSKVHWKHLDKAKWKKGEKVNFSKQHFDPPPTCHTHEPELLKALSAVKKSSEINFYATRAACVARGIPVKIATN</sequence>
<dbReference type="GO" id="GO:0004197">
    <property type="term" value="F:cysteine-type endopeptidase activity"/>
    <property type="evidence" value="ECO:0007669"/>
    <property type="project" value="InterPro"/>
</dbReference>
<evidence type="ECO:0000256" key="2">
    <source>
        <dbReference type="ARBA" id="ARBA00022553"/>
    </source>
</evidence>
<dbReference type="eggNOG" id="KOG4560">
    <property type="taxonomic scope" value="Eukaryota"/>
</dbReference>
<feature type="region of interest" description="Disordered" evidence="6">
    <location>
        <begin position="1"/>
        <end position="50"/>
    </location>
</feature>
<keyword evidence="9" id="KW-1185">Reference proteome</keyword>
<evidence type="ECO:0000259" key="7">
    <source>
        <dbReference type="PROSITE" id="PS51700"/>
    </source>
</evidence>
<proteinExistence type="predicted"/>
<dbReference type="STRING" id="7070.A0A139WER2"/>
<evidence type="ECO:0000256" key="4">
    <source>
        <dbReference type="ARBA" id="ARBA00023163"/>
    </source>
</evidence>
<keyword evidence="3" id="KW-0238">DNA-binding</keyword>
<dbReference type="Proteomes" id="UP000007266">
    <property type="component" value="Linkage group 7"/>
</dbReference>
<dbReference type="InterPro" id="IPR056467">
    <property type="entry name" value="eWH_GTF3C1"/>
</dbReference>
<dbReference type="OMA" id="IVIMERI"/>
<dbReference type="Pfam" id="PF24101">
    <property type="entry name" value="WHD_GTF3C1"/>
    <property type="match status" value="1"/>
</dbReference>
<protein>
    <recommendedName>
        <fullName evidence="7">Peptidase C50 domain-containing protein</fullName>
    </recommendedName>
</protein>
<dbReference type="GO" id="GO:0006508">
    <property type="term" value="P:proteolysis"/>
    <property type="evidence" value="ECO:0007669"/>
    <property type="project" value="InterPro"/>
</dbReference>
<dbReference type="Pfam" id="PF04182">
    <property type="entry name" value="B-block_TFIIIC"/>
    <property type="match status" value="1"/>
</dbReference>
<evidence type="ECO:0000256" key="1">
    <source>
        <dbReference type="ARBA" id="ARBA00004123"/>
    </source>
</evidence>
<keyword evidence="2" id="KW-0597">Phosphoprotein</keyword>
<evidence type="ECO:0000256" key="3">
    <source>
        <dbReference type="ARBA" id="ARBA00023125"/>
    </source>
</evidence>
<comment type="subcellular location">
    <subcellularLocation>
        <location evidence="1">Nucleus</location>
    </subcellularLocation>
</comment>
<dbReference type="PANTHER" id="PTHR15180:SF1">
    <property type="entry name" value="GENERAL TRANSCRIPTION FACTOR 3C POLYPEPTIDE 1"/>
    <property type="match status" value="1"/>
</dbReference>
<dbReference type="PROSITE" id="PS51700">
    <property type="entry name" value="SEPARIN"/>
    <property type="match status" value="1"/>
</dbReference>
<reference evidence="8 9" key="2">
    <citation type="journal article" date="2010" name="Nucleic Acids Res.">
        <title>BeetleBase in 2010: revisions to provide comprehensive genomic information for Tribolium castaneum.</title>
        <authorList>
            <person name="Kim H.S."/>
            <person name="Murphy T."/>
            <person name="Xia J."/>
            <person name="Caragea D."/>
            <person name="Park Y."/>
            <person name="Beeman R.W."/>
            <person name="Lorenzen M.D."/>
            <person name="Butcher S."/>
            <person name="Manak J.R."/>
            <person name="Brown S.J."/>
        </authorList>
    </citation>
    <scope>GENOME REANNOTATION</scope>
    <source>
        <strain evidence="8 9">Georgia GA2</strain>
    </source>
</reference>
<dbReference type="PANTHER" id="PTHR15180">
    <property type="entry name" value="GENERAL TRANSCRIPTION FACTOR 3C POLYPEPTIDE 1"/>
    <property type="match status" value="1"/>
</dbReference>
<dbReference type="GO" id="GO:0042791">
    <property type="term" value="P:5S class rRNA transcription by RNA polymerase III"/>
    <property type="evidence" value="ECO:0000318"/>
    <property type="project" value="GO_Central"/>
</dbReference>
<dbReference type="FunCoup" id="A0A139WER2">
    <property type="interactions" value="197"/>
</dbReference>
<organism evidence="8 9">
    <name type="scientific">Tribolium castaneum</name>
    <name type="common">Red flour beetle</name>
    <dbReference type="NCBI Taxonomy" id="7070"/>
    <lineage>
        <taxon>Eukaryota</taxon>
        <taxon>Metazoa</taxon>
        <taxon>Ecdysozoa</taxon>
        <taxon>Arthropoda</taxon>
        <taxon>Hexapoda</taxon>
        <taxon>Insecta</taxon>
        <taxon>Pterygota</taxon>
        <taxon>Neoptera</taxon>
        <taxon>Endopterygota</taxon>
        <taxon>Coleoptera</taxon>
        <taxon>Polyphaga</taxon>
        <taxon>Cucujiformia</taxon>
        <taxon>Tenebrionidae</taxon>
        <taxon>Tenebrionidae incertae sedis</taxon>
        <taxon>Tribolium</taxon>
    </lineage>
</organism>
<evidence type="ECO:0000313" key="9">
    <source>
        <dbReference type="Proteomes" id="UP000007266"/>
    </source>
</evidence>
<dbReference type="InterPro" id="IPR007309">
    <property type="entry name" value="TFIIIC_Bblock-bd"/>
</dbReference>
<dbReference type="Pfam" id="PF03568">
    <property type="entry name" value="Separin_C"/>
    <property type="match status" value="1"/>
</dbReference>
<dbReference type="GO" id="GO:0005634">
    <property type="term" value="C:nucleus"/>
    <property type="evidence" value="ECO:0007669"/>
    <property type="project" value="UniProtKB-SubCell"/>
</dbReference>
<evidence type="ECO:0000313" key="8">
    <source>
        <dbReference type="EMBL" id="KYB26468.1"/>
    </source>
</evidence>
<dbReference type="eggNOG" id="KOG1849">
    <property type="taxonomic scope" value="Eukaryota"/>
</dbReference>
<dbReference type="EMBL" id="KQ971354">
    <property type="protein sequence ID" value="KYB26468.1"/>
    <property type="molecule type" value="Genomic_DNA"/>
</dbReference>
<name>A0A139WER2_TRICA</name>
<keyword evidence="5" id="KW-0539">Nucleus</keyword>
<evidence type="ECO:0000256" key="6">
    <source>
        <dbReference type="SAM" id="MobiDB-lite"/>
    </source>
</evidence>
<accession>A0A139WER2</accession>
<keyword evidence="4" id="KW-0804">Transcription</keyword>
<dbReference type="InterPro" id="IPR030397">
    <property type="entry name" value="SEPARIN_core_dom"/>
</dbReference>
<dbReference type="eggNOG" id="KOG1119">
    <property type="taxonomic scope" value="Eukaryota"/>
</dbReference>
<evidence type="ECO:0000256" key="5">
    <source>
        <dbReference type="ARBA" id="ARBA00023242"/>
    </source>
</evidence>
<dbReference type="GO" id="GO:0000127">
    <property type="term" value="C:transcription factor TFIIIC complex"/>
    <property type="evidence" value="ECO:0000318"/>
    <property type="project" value="GO_Central"/>
</dbReference>
<dbReference type="GO" id="GO:0006384">
    <property type="term" value="P:transcription initiation at RNA polymerase III promoter"/>
    <property type="evidence" value="ECO:0000318"/>
    <property type="project" value="GO_Central"/>
</dbReference>
<gene>
    <name evidence="8" type="primary">AUGUSTUS-3.0.2_34808</name>
    <name evidence="8" type="ORF">TcasGA2_TC034808</name>
</gene>
<dbReference type="InParanoid" id="A0A139WER2"/>
<feature type="domain" description="Peptidase C50" evidence="7">
    <location>
        <begin position="2612"/>
        <end position="2708"/>
    </location>
</feature>
<dbReference type="InterPro" id="IPR044210">
    <property type="entry name" value="Tfc3-like"/>
</dbReference>
<reference evidence="8 9" key="1">
    <citation type="journal article" date="2008" name="Nature">
        <title>The genome of the model beetle and pest Tribolium castaneum.</title>
        <authorList>
            <consortium name="Tribolium Genome Sequencing Consortium"/>
            <person name="Richards S."/>
            <person name="Gibbs R.A."/>
            <person name="Weinstock G.M."/>
            <person name="Brown S.J."/>
            <person name="Denell R."/>
            <person name="Beeman R.W."/>
            <person name="Gibbs R."/>
            <person name="Beeman R.W."/>
            <person name="Brown S.J."/>
            <person name="Bucher G."/>
            <person name="Friedrich M."/>
            <person name="Grimmelikhuijzen C.J."/>
            <person name="Klingler M."/>
            <person name="Lorenzen M."/>
            <person name="Richards S."/>
            <person name="Roth S."/>
            <person name="Schroder R."/>
            <person name="Tautz D."/>
            <person name="Zdobnov E.M."/>
            <person name="Muzny D."/>
            <person name="Gibbs R.A."/>
            <person name="Weinstock G.M."/>
            <person name="Attaway T."/>
            <person name="Bell S."/>
            <person name="Buhay C.J."/>
            <person name="Chandrabose M.N."/>
            <person name="Chavez D."/>
            <person name="Clerk-Blankenburg K.P."/>
            <person name="Cree A."/>
            <person name="Dao M."/>
            <person name="Davis C."/>
            <person name="Chacko J."/>
            <person name="Dinh H."/>
            <person name="Dugan-Rocha S."/>
            <person name="Fowler G."/>
            <person name="Garner T.T."/>
            <person name="Garnes J."/>
            <person name="Gnirke A."/>
            <person name="Hawes A."/>
            <person name="Hernandez J."/>
            <person name="Hines S."/>
            <person name="Holder M."/>
            <person name="Hume J."/>
            <person name="Jhangiani S.N."/>
            <person name="Joshi V."/>
            <person name="Khan Z.M."/>
            <person name="Jackson L."/>
            <person name="Kovar C."/>
            <person name="Kowis A."/>
            <person name="Lee S."/>
            <person name="Lewis L.R."/>
            <person name="Margolis J."/>
            <person name="Morgan M."/>
            <person name="Nazareth L.V."/>
            <person name="Nguyen N."/>
            <person name="Okwuonu G."/>
            <person name="Parker D."/>
            <person name="Richards S."/>
            <person name="Ruiz S.J."/>
            <person name="Santibanez J."/>
            <person name="Savard J."/>
            <person name="Scherer S.E."/>
            <person name="Schneider B."/>
            <person name="Sodergren E."/>
            <person name="Tautz D."/>
            <person name="Vattahil S."/>
            <person name="Villasana D."/>
            <person name="White C.S."/>
            <person name="Wright R."/>
            <person name="Park Y."/>
            <person name="Beeman R.W."/>
            <person name="Lord J."/>
            <person name="Oppert B."/>
            <person name="Lorenzen M."/>
            <person name="Brown S."/>
            <person name="Wang L."/>
            <person name="Savard J."/>
            <person name="Tautz D."/>
            <person name="Richards S."/>
            <person name="Weinstock G."/>
            <person name="Gibbs R.A."/>
            <person name="Liu Y."/>
            <person name="Worley K."/>
            <person name="Weinstock G."/>
            <person name="Elsik C.G."/>
            <person name="Reese J.T."/>
            <person name="Elhaik E."/>
            <person name="Landan G."/>
            <person name="Graur D."/>
            <person name="Arensburger P."/>
            <person name="Atkinson P."/>
            <person name="Beeman R.W."/>
            <person name="Beidler J."/>
            <person name="Brown S.J."/>
            <person name="Demuth J.P."/>
            <person name="Drury D.W."/>
            <person name="Du Y.Z."/>
            <person name="Fujiwara H."/>
            <person name="Lorenzen M."/>
            <person name="Maselli V."/>
            <person name="Osanai M."/>
            <person name="Park Y."/>
            <person name="Robertson H.M."/>
            <person name="Tu Z."/>
            <person name="Wang J.J."/>
            <person name="Wang S."/>
            <person name="Richards S."/>
            <person name="Song H."/>
            <person name="Zhang L."/>
            <person name="Sodergren E."/>
            <person name="Werner D."/>
            <person name="Stanke M."/>
            <person name="Morgenstern B."/>
            <person name="Solovyev V."/>
            <person name="Kosarev P."/>
            <person name="Brown G."/>
            <person name="Chen H.C."/>
            <person name="Ermolaeva O."/>
            <person name="Hlavina W."/>
            <person name="Kapustin Y."/>
            <person name="Kiryutin B."/>
            <person name="Kitts P."/>
            <person name="Maglott D."/>
            <person name="Pruitt K."/>
            <person name="Sapojnikov V."/>
            <person name="Souvorov A."/>
            <person name="Mackey A.J."/>
            <person name="Waterhouse R.M."/>
            <person name="Wyder S."/>
            <person name="Zdobnov E.M."/>
            <person name="Zdobnov E.M."/>
            <person name="Wyder S."/>
            <person name="Kriventseva E.V."/>
            <person name="Kadowaki T."/>
            <person name="Bork P."/>
            <person name="Aranda M."/>
            <person name="Bao R."/>
            <person name="Beermann A."/>
            <person name="Berns N."/>
            <person name="Bolognesi R."/>
            <person name="Bonneton F."/>
            <person name="Bopp D."/>
            <person name="Brown S.J."/>
            <person name="Bucher G."/>
            <person name="Butts T."/>
            <person name="Chaumot A."/>
            <person name="Denell R.E."/>
            <person name="Ferrier D.E."/>
            <person name="Friedrich M."/>
            <person name="Gordon C.M."/>
            <person name="Jindra M."/>
            <person name="Klingler M."/>
            <person name="Lan Q."/>
            <person name="Lattorff H.M."/>
            <person name="Laudet V."/>
            <person name="von Levetsow C."/>
            <person name="Liu Z."/>
            <person name="Lutz R."/>
            <person name="Lynch J.A."/>
            <person name="da Fonseca R.N."/>
            <person name="Posnien N."/>
            <person name="Reuter R."/>
            <person name="Roth S."/>
            <person name="Savard J."/>
            <person name="Schinko J.B."/>
            <person name="Schmitt C."/>
            <person name="Schoppmeier M."/>
            <person name="Schroder R."/>
            <person name="Shippy T.D."/>
            <person name="Simonnet F."/>
            <person name="Marques-Souza H."/>
            <person name="Tautz D."/>
            <person name="Tomoyasu Y."/>
            <person name="Trauner J."/>
            <person name="Van der Zee M."/>
            <person name="Vervoort M."/>
            <person name="Wittkopp N."/>
            <person name="Wimmer E.A."/>
            <person name="Yang X."/>
            <person name="Jones A.K."/>
            <person name="Sattelle D.B."/>
            <person name="Ebert P.R."/>
            <person name="Nelson D."/>
            <person name="Scott J.G."/>
            <person name="Beeman R.W."/>
            <person name="Muthukrishnan S."/>
            <person name="Kramer K.J."/>
            <person name="Arakane Y."/>
            <person name="Beeman R.W."/>
            <person name="Zhu Q."/>
            <person name="Hogenkamp D."/>
            <person name="Dixit R."/>
            <person name="Oppert B."/>
            <person name="Jiang H."/>
            <person name="Zou Z."/>
            <person name="Marshall J."/>
            <person name="Elpidina E."/>
            <person name="Vinokurov K."/>
            <person name="Oppert C."/>
            <person name="Zou Z."/>
            <person name="Evans J."/>
            <person name="Lu Z."/>
            <person name="Zhao P."/>
            <person name="Sumathipala N."/>
            <person name="Altincicek B."/>
            <person name="Vilcinskas A."/>
            <person name="Williams M."/>
            <person name="Hultmark D."/>
            <person name="Hetru C."/>
            <person name="Jiang H."/>
            <person name="Grimmelikhuijzen C.J."/>
            <person name="Hauser F."/>
            <person name="Cazzamali G."/>
            <person name="Williamson M."/>
            <person name="Park Y."/>
            <person name="Li B."/>
            <person name="Tanaka Y."/>
            <person name="Predel R."/>
            <person name="Neupert S."/>
            <person name="Schachtner J."/>
            <person name="Verleyen P."/>
            <person name="Raible F."/>
            <person name="Bork P."/>
            <person name="Friedrich M."/>
            <person name="Walden K.K."/>
            <person name="Robertson H.M."/>
            <person name="Angeli S."/>
            <person name="Foret S."/>
            <person name="Bucher G."/>
            <person name="Schuetz S."/>
            <person name="Maleszka R."/>
            <person name="Wimmer E.A."/>
            <person name="Beeman R.W."/>
            <person name="Lorenzen M."/>
            <person name="Tomoyasu Y."/>
            <person name="Miller S.C."/>
            <person name="Grossmann D."/>
            <person name="Bucher G."/>
        </authorList>
    </citation>
    <scope>NUCLEOTIDE SEQUENCE [LARGE SCALE GENOMIC DNA]</scope>
    <source>
        <strain evidence="8 9">Georgia GA2</strain>
    </source>
</reference>